<dbReference type="Proteomes" id="UP000470772">
    <property type="component" value="Unassembled WGS sequence"/>
</dbReference>
<reference evidence="1 2" key="1">
    <citation type="submission" date="2019-10" db="EMBL/GenBank/DDBJ databases">
        <title>Sequencing and Assembly of Multiple Reported Metal-Biooxidizing Members of the Extremely Thermoacidophilic Archaeal Family Sulfolobaceae.</title>
        <authorList>
            <person name="Counts J.A."/>
            <person name="Kelly R.M."/>
        </authorList>
    </citation>
    <scope>NUCLEOTIDE SEQUENCE [LARGE SCALE GENOMIC DNA]</scope>
    <source>
        <strain evidence="1 2">DSM 6482</strain>
    </source>
</reference>
<accession>A0A6A9QFD5</accession>
<sequence length="106" mass="12282">MIYRHLVDNHLVILISQEGKPTLFIADTEMQVKNIPSGKQIEGLVYVDRELELPYVKVKKLVFCKTRIGSYLCNVIGEIKENSTDKVPDKIEEFYHDVINELSKFI</sequence>
<evidence type="ECO:0000313" key="1">
    <source>
        <dbReference type="EMBL" id="MUN27937.1"/>
    </source>
</evidence>
<dbReference type="RefSeq" id="WP_054837827.1">
    <property type="nucleotide sequence ID" value="NZ_BBBY01000002.1"/>
</dbReference>
<organism evidence="1 2">
    <name type="scientific">Sulfuracidifex metallicus DSM 6482 = JCM 9184</name>
    <dbReference type="NCBI Taxonomy" id="523847"/>
    <lineage>
        <taxon>Archaea</taxon>
        <taxon>Thermoproteota</taxon>
        <taxon>Thermoprotei</taxon>
        <taxon>Sulfolobales</taxon>
        <taxon>Sulfolobaceae</taxon>
        <taxon>Sulfuracidifex</taxon>
    </lineage>
</organism>
<protein>
    <submittedName>
        <fullName evidence="1">Uncharacterized protein</fullName>
    </submittedName>
</protein>
<keyword evidence="2" id="KW-1185">Reference proteome</keyword>
<gene>
    <name evidence="1" type="ORF">GC250_00295</name>
</gene>
<evidence type="ECO:0000313" key="2">
    <source>
        <dbReference type="Proteomes" id="UP000470772"/>
    </source>
</evidence>
<dbReference type="AlphaFoldDB" id="A0A6A9QFD5"/>
<name>A0A6A9QFD5_SULME</name>
<dbReference type="EMBL" id="WGGD01000005">
    <property type="protein sequence ID" value="MUN27937.1"/>
    <property type="molecule type" value="Genomic_DNA"/>
</dbReference>
<proteinExistence type="predicted"/>
<comment type="caution">
    <text evidence="1">The sequence shown here is derived from an EMBL/GenBank/DDBJ whole genome shotgun (WGS) entry which is preliminary data.</text>
</comment>
<dbReference type="OrthoDB" id="44153at2157"/>